<accession>A0A494XXN4</accession>
<dbReference type="Pfam" id="PF01300">
    <property type="entry name" value="Sua5_yciO_yrdC"/>
    <property type="match status" value="1"/>
</dbReference>
<dbReference type="OrthoDB" id="8840783at2"/>
<proteinExistence type="predicted"/>
<comment type="caution">
    <text evidence="2">The sequence shown here is derived from an EMBL/GenBank/DDBJ whole genome shotgun (WGS) entry which is preliminary data.</text>
</comment>
<dbReference type="EMBL" id="RBZU01000006">
    <property type="protein sequence ID" value="RKP53778.1"/>
    <property type="molecule type" value="Genomic_DNA"/>
</dbReference>
<gene>
    <name evidence="2" type="ORF">D7S86_14815</name>
</gene>
<dbReference type="PROSITE" id="PS51163">
    <property type="entry name" value="YRDC"/>
    <property type="match status" value="1"/>
</dbReference>
<dbReference type="InterPro" id="IPR006070">
    <property type="entry name" value="Sua5-like_dom"/>
</dbReference>
<evidence type="ECO:0000313" key="3">
    <source>
        <dbReference type="Proteomes" id="UP000270342"/>
    </source>
</evidence>
<dbReference type="Gene3D" id="3.90.870.10">
    <property type="entry name" value="DHBP synthase"/>
    <property type="match status" value="1"/>
</dbReference>
<dbReference type="Proteomes" id="UP000270342">
    <property type="component" value="Unassembled WGS sequence"/>
</dbReference>
<sequence>MAPRVDTKADAQRLFDVLKAGGIAICANTVGYGIFGGSPEAMQKIFDTKQRGGHKRHAMTVDAQGQREIHILDQRRQDMIDCITQDYNLPLGVVAPYRKDHPLMQKVAPELLKASTARGMLGMLVNGGPVHKEVGRLARENLVPVFGSSANLTGTGTKFRYEDIQPEVRAIADIYLDYGLRPFHHYQRSSTGIDFENMRVLRIGSAYELVSDILKRHFGLRLPVDPGREVNASGHLAEFALKEGD</sequence>
<keyword evidence="3" id="KW-1185">Reference proteome</keyword>
<dbReference type="InterPro" id="IPR017945">
    <property type="entry name" value="DHBP_synth_RibB-like_a/b_dom"/>
</dbReference>
<evidence type="ECO:0000259" key="1">
    <source>
        <dbReference type="PROSITE" id="PS51163"/>
    </source>
</evidence>
<organism evidence="2 3">
    <name type="scientific">Pararobbsia silviterrae</name>
    <dbReference type="NCBI Taxonomy" id="1792498"/>
    <lineage>
        <taxon>Bacteria</taxon>
        <taxon>Pseudomonadati</taxon>
        <taxon>Pseudomonadota</taxon>
        <taxon>Betaproteobacteria</taxon>
        <taxon>Burkholderiales</taxon>
        <taxon>Burkholderiaceae</taxon>
        <taxon>Pararobbsia</taxon>
    </lineage>
</organism>
<dbReference type="GO" id="GO:0003725">
    <property type="term" value="F:double-stranded RNA binding"/>
    <property type="evidence" value="ECO:0007669"/>
    <property type="project" value="InterPro"/>
</dbReference>
<name>A0A494XXN4_9BURK</name>
<feature type="domain" description="YrdC-like" evidence="1">
    <location>
        <begin position="8"/>
        <end position="206"/>
    </location>
</feature>
<dbReference type="AlphaFoldDB" id="A0A494XXN4"/>
<protein>
    <recommendedName>
        <fullName evidence="1">YrdC-like domain-containing protein</fullName>
    </recommendedName>
</protein>
<reference evidence="2 3" key="1">
    <citation type="submission" date="2018-10" db="EMBL/GenBank/DDBJ databases">
        <title>Robbsia sp. DHC34, isolated from soil.</title>
        <authorList>
            <person name="Gao Z.-H."/>
            <person name="Qiu L.-H."/>
        </authorList>
    </citation>
    <scope>NUCLEOTIDE SEQUENCE [LARGE SCALE GENOMIC DNA]</scope>
    <source>
        <strain evidence="2 3">DHC34</strain>
    </source>
</reference>
<dbReference type="SUPFAM" id="SSF55821">
    <property type="entry name" value="YrdC/RibB"/>
    <property type="match status" value="1"/>
</dbReference>
<evidence type="ECO:0000313" key="2">
    <source>
        <dbReference type="EMBL" id="RKP53778.1"/>
    </source>
</evidence>